<evidence type="ECO:0000256" key="1">
    <source>
        <dbReference type="SAM" id="MobiDB-lite"/>
    </source>
</evidence>
<reference evidence="3 4" key="1">
    <citation type="journal article" date="2019" name="Emerg. Microbes Infect.">
        <title>Comprehensive subspecies identification of 175 nontuberculous mycobacteria species based on 7547 genomic profiles.</title>
        <authorList>
            <person name="Matsumoto Y."/>
            <person name="Kinjo T."/>
            <person name="Motooka D."/>
            <person name="Nabeya D."/>
            <person name="Jung N."/>
            <person name="Uechi K."/>
            <person name="Horii T."/>
            <person name="Iida T."/>
            <person name="Fujita J."/>
            <person name="Nakamura S."/>
        </authorList>
    </citation>
    <scope>NUCLEOTIDE SEQUENCE [LARGE SCALE GENOMIC DNA]</scope>
    <source>
        <strain evidence="3 4">JCM 30395</strain>
    </source>
</reference>
<dbReference type="Proteomes" id="UP000466445">
    <property type="component" value="Chromosome"/>
</dbReference>
<gene>
    <name evidence="3" type="ORF">MSAR_37230</name>
</gene>
<sequence length="359" mass="36143">MLTRLSLTAAVAAVLVVAGCGSAQSAPPPAQSAPPPAPSAPPPAAGAYGAFTQSYTVPWAGSPDFANLMQTLKVDVSVNGGTVSPFTVDTGSVGVVVPASEVPNVPPGAPAGELTYSSSGLQLTGVWVTLSVRFPRAVNASGTRASAQATVPVLAVTSSKCLGGGVNSRRCTGGIPHMLGVGFGREPNRPPTYNPLLNLTEMAAGTMRRGYVVGRGGLTLGLTEANASGAWTMQQLATAGAPAEGAHNDWLTPPGGFQLGSSPVFSGKILIDTGLLDMIVEADGLPASGMVPEGTPMTINIGDLHYTFAVGDGGAQTPIGGVHHARAANGTFVNTGLRALGRYDLLYDADGGFLGLRAE</sequence>
<feature type="compositionally biased region" description="Pro residues" evidence="1">
    <location>
        <begin position="26"/>
        <end position="44"/>
    </location>
</feature>
<feature type="signal peptide" evidence="2">
    <location>
        <begin position="1"/>
        <end position="25"/>
    </location>
</feature>
<dbReference type="Gene3D" id="2.40.70.10">
    <property type="entry name" value="Acid Proteases"/>
    <property type="match status" value="1"/>
</dbReference>
<keyword evidence="4" id="KW-1185">Reference proteome</keyword>
<protein>
    <submittedName>
        <fullName evidence="3">Uncharacterized protein</fullName>
    </submittedName>
</protein>
<proteinExistence type="predicted"/>
<evidence type="ECO:0000256" key="2">
    <source>
        <dbReference type="SAM" id="SignalP"/>
    </source>
</evidence>
<dbReference type="InterPro" id="IPR021109">
    <property type="entry name" value="Peptidase_aspartic_dom_sf"/>
</dbReference>
<keyword evidence="2" id="KW-0732">Signal</keyword>
<dbReference type="PROSITE" id="PS51257">
    <property type="entry name" value="PROKAR_LIPOPROTEIN"/>
    <property type="match status" value="1"/>
</dbReference>
<organism evidence="3 4">
    <name type="scientific">Mycolicibacterium sarraceniae</name>
    <dbReference type="NCBI Taxonomy" id="1534348"/>
    <lineage>
        <taxon>Bacteria</taxon>
        <taxon>Bacillati</taxon>
        <taxon>Actinomycetota</taxon>
        <taxon>Actinomycetes</taxon>
        <taxon>Mycobacteriales</taxon>
        <taxon>Mycobacteriaceae</taxon>
        <taxon>Mycolicibacterium</taxon>
    </lineage>
</organism>
<dbReference type="GO" id="GO:0004190">
    <property type="term" value="F:aspartic-type endopeptidase activity"/>
    <property type="evidence" value="ECO:0007669"/>
    <property type="project" value="InterPro"/>
</dbReference>
<name>A0A7I7SU95_9MYCO</name>
<feature type="region of interest" description="Disordered" evidence="1">
    <location>
        <begin position="24"/>
        <end position="45"/>
    </location>
</feature>
<accession>A0A7I7SU95</accession>
<dbReference type="RefSeq" id="WP_163699225.1">
    <property type="nucleotide sequence ID" value="NZ_AP022595.1"/>
</dbReference>
<feature type="chain" id="PRO_5038928957" evidence="2">
    <location>
        <begin position="26"/>
        <end position="359"/>
    </location>
</feature>
<evidence type="ECO:0000313" key="3">
    <source>
        <dbReference type="EMBL" id="BBY60587.1"/>
    </source>
</evidence>
<evidence type="ECO:0000313" key="4">
    <source>
        <dbReference type="Proteomes" id="UP000466445"/>
    </source>
</evidence>
<dbReference type="KEGG" id="msar:MSAR_37230"/>
<dbReference type="EMBL" id="AP022595">
    <property type="protein sequence ID" value="BBY60587.1"/>
    <property type="molecule type" value="Genomic_DNA"/>
</dbReference>
<dbReference type="AlphaFoldDB" id="A0A7I7SU95"/>